<dbReference type="SMART" id="SM00448">
    <property type="entry name" value="REC"/>
    <property type="match status" value="1"/>
</dbReference>
<comment type="caution">
    <text evidence="8">The sequence shown here is derived from an EMBL/GenBank/DDBJ whole genome shotgun (WGS) entry which is preliminary data.</text>
</comment>
<dbReference type="InterPro" id="IPR011006">
    <property type="entry name" value="CheY-like_superfamily"/>
</dbReference>
<dbReference type="Pfam" id="PF00486">
    <property type="entry name" value="Trans_reg_C"/>
    <property type="match status" value="1"/>
</dbReference>
<dbReference type="GO" id="GO:0006355">
    <property type="term" value="P:regulation of DNA-templated transcription"/>
    <property type="evidence" value="ECO:0007669"/>
    <property type="project" value="InterPro"/>
</dbReference>
<evidence type="ECO:0000259" key="6">
    <source>
        <dbReference type="PROSITE" id="PS50110"/>
    </source>
</evidence>
<dbReference type="PROSITE" id="PS50110">
    <property type="entry name" value="RESPONSE_REGULATORY"/>
    <property type="match status" value="1"/>
</dbReference>
<evidence type="ECO:0000259" key="7">
    <source>
        <dbReference type="PROSITE" id="PS51755"/>
    </source>
</evidence>
<evidence type="ECO:0000256" key="5">
    <source>
        <dbReference type="ARBA" id="ARBA00023163"/>
    </source>
</evidence>
<protein>
    <submittedName>
        <fullName evidence="8">Transcriptional regulatory protein WalR</fullName>
    </submittedName>
</protein>
<evidence type="ECO:0000256" key="2">
    <source>
        <dbReference type="ARBA" id="ARBA00023012"/>
    </source>
</evidence>
<dbReference type="Pfam" id="PF00072">
    <property type="entry name" value="Response_reg"/>
    <property type="match status" value="1"/>
</dbReference>
<feature type="domain" description="Response regulatory" evidence="6">
    <location>
        <begin position="3"/>
        <end position="116"/>
    </location>
</feature>
<dbReference type="InterPro" id="IPR016032">
    <property type="entry name" value="Sig_transdc_resp-reg_C-effctor"/>
</dbReference>
<dbReference type="InterPro" id="IPR001867">
    <property type="entry name" value="OmpR/PhoB-type_DNA-bd"/>
</dbReference>
<sequence>MSKILIIEDEHAIADIVDFNLKKEGYETAVAYDGREGLARCLEGDFDLILLDVMLPVMDGWEVLRLLREKKGTPVIMLTAREEELDKVHGLELGADDYITKPFSMNELKARIKANIRRVKEYSRGVEDNPSEDVVKVRSITIDFDRMVVVREGTDVELSGREFTLLTLLCKNRGKVFSREELLEQVWEYEGFLGDLRVVDVMVRRIREKIERDPSDPDIIRTRRGAGYYMEI</sequence>
<keyword evidence="4" id="KW-0238">DNA-binding</keyword>
<keyword evidence="2" id="KW-0902">Two-component regulatory system</keyword>
<gene>
    <name evidence="8" type="primary">walR_25</name>
    <name evidence="8" type="ORF">SDC9_56218</name>
</gene>
<dbReference type="InterPro" id="IPR001789">
    <property type="entry name" value="Sig_transdc_resp-reg_receiver"/>
</dbReference>
<keyword evidence="3" id="KW-0805">Transcription regulation</keyword>
<dbReference type="Gene3D" id="6.10.250.690">
    <property type="match status" value="1"/>
</dbReference>
<dbReference type="SUPFAM" id="SSF52172">
    <property type="entry name" value="CheY-like"/>
    <property type="match status" value="1"/>
</dbReference>
<dbReference type="PROSITE" id="PS51755">
    <property type="entry name" value="OMPR_PHOB"/>
    <property type="match status" value="1"/>
</dbReference>
<keyword evidence="5" id="KW-0804">Transcription</keyword>
<dbReference type="GO" id="GO:0005829">
    <property type="term" value="C:cytosol"/>
    <property type="evidence" value="ECO:0007669"/>
    <property type="project" value="TreeGrafter"/>
</dbReference>
<dbReference type="GO" id="GO:0032993">
    <property type="term" value="C:protein-DNA complex"/>
    <property type="evidence" value="ECO:0007669"/>
    <property type="project" value="TreeGrafter"/>
</dbReference>
<dbReference type="Gene3D" id="1.10.10.10">
    <property type="entry name" value="Winged helix-like DNA-binding domain superfamily/Winged helix DNA-binding domain"/>
    <property type="match status" value="1"/>
</dbReference>
<name>A0A644X153_9ZZZZ</name>
<dbReference type="Gene3D" id="3.40.50.2300">
    <property type="match status" value="1"/>
</dbReference>
<dbReference type="GO" id="GO:0000156">
    <property type="term" value="F:phosphorelay response regulator activity"/>
    <property type="evidence" value="ECO:0007669"/>
    <property type="project" value="TreeGrafter"/>
</dbReference>
<dbReference type="GO" id="GO:0000976">
    <property type="term" value="F:transcription cis-regulatory region binding"/>
    <property type="evidence" value="ECO:0007669"/>
    <property type="project" value="TreeGrafter"/>
</dbReference>
<proteinExistence type="predicted"/>
<dbReference type="CDD" id="cd00383">
    <property type="entry name" value="trans_reg_C"/>
    <property type="match status" value="1"/>
</dbReference>
<evidence type="ECO:0000256" key="3">
    <source>
        <dbReference type="ARBA" id="ARBA00023015"/>
    </source>
</evidence>
<evidence type="ECO:0000313" key="8">
    <source>
        <dbReference type="EMBL" id="MPM09895.1"/>
    </source>
</evidence>
<keyword evidence="1" id="KW-0597">Phosphoprotein</keyword>
<dbReference type="FunFam" id="1.10.10.10:FF:000018">
    <property type="entry name" value="DNA-binding response regulator ResD"/>
    <property type="match status" value="1"/>
</dbReference>
<dbReference type="InterPro" id="IPR039420">
    <property type="entry name" value="WalR-like"/>
</dbReference>
<dbReference type="PANTHER" id="PTHR48111:SF40">
    <property type="entry name" value="PHOSPHATE REGULON TRANSCRIPTIONAL REGULATORY PROTEIN PHOB"/>
    <property type="match status" value="1"/>
</dbReference>
<evidence type="ECO:0000256" key="4">
    <source>
        <dbReference type="ARBA" id="ARBA00023125"/>
    </source>
</evidence>
<reference evidence="8" key="1">
    <citation type="submission" date="2019-08" db="EMBL/GenBank/DDBJ databases">
        <authorList>
            <person name="Kucharzyk K."/>
            <person name="Murdoch R.W."/>
            <person name="Higgins S."/>
            <person name="Loffler F."/>
        </authorList>
    </citation>
    <scope>NUCLEOTIDE SEQUENCE</scope>
</reference>
<accession>A0A644X153</accession>
<dbReference type="PANTHER" id="PTHR48111">
    <property type="entry name" value="REGULATOR OF RPOS"/>
    <property type="match status" value="1"/>
</dbReference>
<dbReference type="AlphaFoldDB" id="A0A644X153"/>
<dbReference type="SMART" id="SM00862">
    <property type="entry name" value="Trans_reg_C"/>
    <property type="match status" value="1"/>
</dbReference>
<dbReference type="InterPro" id="IPR036388">
    <property type="entry name" value="WH-like_DNA-bd_sf"/>
</dbReference>
<dbReference type="SUPFAM" id="SSF46894">
    <property type="entry name" value="C-terminal effector domain of the bipartite response regulators"/>
    <property type="match status" value="1"/>
</dbReference>
<evidence type="ECO:0000256" key="1">
    <source>
        <dbReference type="ARBA" id="ARBA00022553"/>
    </source>
</evidence>
<dbReference type="FunFam" id="3.40.50.2300:FF:000001">
    <property type="entry name" value="DNA-binding response regulator PhoB"/>
    <property type="match status" value="1"/>
</dbReference>
<organism evidence="8">
    <name type="scientific">bioreactor metagenome</name>
    <dbReference type="NCBI Taxonomy" id="1076179"/>
    <lineage>
        <taxon>unclassified sequences</taxon>
        <taxon>metagenomes</taxon>
        <taxon>ecological metagenomes</taxon>
    </lineage>
</organism>
<dbReference type="EMBL" id="VSSQ01001625">
    <property type="protein sequence ID" value="MPM09895.1"/>
    <property type="molecule type" value="Genomic_DNA"/>
</dbReference>
<feature type="domain" description="OmpR/PhoB-type" evidence="7">
    <location>
        <begin position="132"/>
        <end position="232"/>
    </location>
</feature>